<feature type="compositionally biased region" description="Low complexity" evidence="1">
    <location>
        <begin position="79"/>
        <end position="129"/>
    </location>
</feature>
<dbReference type="AlphaFoldDB" id="A0A939C0M1"/>
<feature type="transmembrane region" description="Helical" evidence="2">
    <location>
        <begin position="158"/>
        <end position="179"/>
    </location>
</feature>
<gene>
    <name evidence="3" type="ORF">JL106_02645</name>
</gene>
<feature type="region of interest" description="Disordered" evidence="1">
    <location>
        <begin position="1"/>
        <end position="153"/>
    </location>
</feature>
<evidence type="ECO:0000313" key="4">
    <source>
        <dbReference type="Proteomes" id="UP000663792"/>
    </source>
</evidence>
<protein>
    <submittedName>
        <fullName evidence="3">Uncharacterized protein</fullName>
    </submittedName>
</protein>
<sequence>MTEHGGDPNQPGARPGPTPPTGAHRSGGTPGGSDAPTGPQQVVGGQWYAAPGQPQGQPQYGQPQPWNQQLPHGQPPHGQPEYGPPQQYGQPQQWGQQQPQQWGQPPQQQWGQPPGQPQPWGHPQGAPQQFSPSGTAQFAVPGGPPPGDTPARKRSAPLLITAAAVVVLLVAGGLVWFLADRETSTASGQASPQEAVVSLVSALNDSDPVGAASTLDPAEAALYQDFSDDLLSELERLEIIKPDVDPNAVTGSRITMSDITYGSVTETMPGHLAFVQLTGGTITITSDPSSVPYTDKINDALNATMGGLTTQEPVTQTVQVAEITQQLGQPLRVGVVNRDGEWYASMFYTLAGLATQAARLPDPTAADIIPARGAGSETEAVDALLIALEKGDWEGAISILPPDEMGVLHDYGRLILREAQRAGAEEDLDELEGFAITNTEWDVVDVTGGRKVTLVSADISRAGDTLSLRRDVEAETLQISGIPGQPTITLDDASIDTFIAELAEGEELPAQLQDLIKREFKQLLGIGFVTVEVDGEWYVSPLRSGGDVLLQLMRGMEPADIDFFLEMLQGN</sequence>
<keyword evidence="2" id="KW-0472">Membrane</keyword>
<name>A0A939C0M1_9ACTN</name>
<evidence type="ECO:0000256" key="1">
    <source>
        <dbReference type="SAM" id="MobiDB-lite"/>
    </source>
</evidence>
<accession>A0A939C0M1</accession>
<keyword evidence="4" id="KW-1185">Reference proteome</keyword>
<comment type="caution">
    <text evidence="3">The sequence shown here is derived from an EMBL/GenBank/DDBJ whole genome shotgun (WGS) entry which is preliminary data.</text>
</comment>
<organism evidence="3 4">
    <name type="scientific">Nakamurella leprariae</name>
    <dbReference type="NCBI Taxonomy" id="2803911"/>
    <lineage>
        <taxon>Bacteria</taxon>
        <taxon>Bacillati</taxon>
        <taxon>Actinomycetota</taxon>
        <taxon>Actinomycetes</taxon>
        <taxon>Nakamurellales</taxon>
        <taxon>Nakamurellaceae</taxon>
        <taxon>Nakamurella</taxon>
    </lineage>
</organism>
<evidence type="ECO:0000256" key="2">
    <source>
        <dbReference type="SAM" id="Phobius"/>
    </source>
</evidence>
<reference evidence="3" key="1">
    <citation type="submission" date="2021-01" db="EMBL/GenBank/DDBJ databases">
        <title>YIM 132084 draft genome.</title>
        <authorList>
            <person name="An D."/>
        </authorList>
    </citation>
    <scope>NUCLEOTIDE SEQUENCE</scope>
    <source>
        <strain evidence="3">YIM 132084</strain>
    </source>
</reference>
<dbReference type="Proteomes" id="UP000663792">
    <property type="component" value="Unassembled WGS sequence"/>
</dbReference>
<keyword evidence="2" id="KW-0812">Transmembrane</keyword>
<dbReference type="RefSeq" id="WP_205259130.1">
    <property type="nucleotide sequence ID" value="NZ_JAERWK010000003.1"/>
</dbReference>
<evidence type="ECO:0000313" key="3">
    <source>
        <dbReference type="EMBL" id="MBM9466179.1"/>
    </source>
</evidence>
<dbReference type="EMBL" id="JAERWK010000003">
    <property type="protein sequence ID" value="MBM9466179.1"/>
    <property type="molecule type" value="Genomic_DNA"/>
</dbReference>
<keyword evidence="2" id="KW-1133">Transmembrane helix</keyword>
<proteinExistence type="predicted"/>
<feature type="compositionally biased region" description="Low complexity" evidence="1">
    <location>
        <begin position="44"/>
        <end position="72"/>
    </location>
</feature>